<feature type="compositionally biased region" description="Basic and acidic residues" evidence="1">
    <location>
        <begin position="185"/>
        <end position="204"/>
    </location>
</feature>
<keyword evidence="3" id="KW-1185">Reference proteome</keyword>
<reference evidence="2" key="1">
    <citation type="submission" date="2020-10" db="EMBL/GenBank/DDBJ databases">
        <title>Unveiling of a novel bifunctional photoreceptor, Dualchrome1, isolated from a cosmopolitan green alga.</title>
        <authorList>
            <person name="Suzuki S."/>
            <person name="Kawachi M."/>
        </authorList>
    </citation>
    <scope>NUCLEOTIDE SEQUENCE</scope>
    <source>
        <strain evidence="2">NIES 2893</strain>
    </source>
</reference>
<evidence type="ECO:0000313" key="2">
    <source>
        <dbReference type="EMBL" id="GHP11215.1"/>
    </source>
</evidence>
<dbReference type="Proteomes" id="UP000660262">
    <property type="component" value="Unassembled WGS sequence"/>
</dbReference>
<gene>
    <name evidence="2" type="ORF">PPROV_000994500</name>
</gene>
<dbReference type="AlphaFoldDB" id="A0A830HX47"/>
<feature type="region of interest" description="Disordered" evidence="1">
    <location>
        <begin position="45"/>
        <end position="155"/>
    </location>
</feature>
<name>A0A830HX47_9CHLO</name>
<evidence type="ECO:0000313" key="3">
    <source>
        <dbReference type="Proteomes" id="UP000660262"/>
    </source>
</evidence>
<sequence>MATSAASVAAASPAKKMWLHGRGRACGGHYGRRAPRTPRVAIQRRISTEQLDSVVGDKNAGEAAMPLPDQQSSQQVELKQIMEDAPDVLVNANDDDDKRPPESVKETVLAQSVEDAPDVLVNANDDDESPPESAVKSDLQENQTTEDGPSIFSGESADPWRVARLAGGLAAVVGAPLIAQAVFPRNDDWKAERVNEDTSNEKDASVPTDNILWQREDDADESPAPTTDNILWQREDDADESPAPTTDNILWQREDGADESPAPATDNILWEREDDANESPAPTTDNILWEREDDADESPAPTTDNILWEREDDANESPAPATEYVLWQREDDANESPDIISLLQDHDNDQEQEPPGEMDEMSLIRERVRLRRALENNELSRDEFDRRLRSLEKL</sequence>
<dbReference type="EMBL" id="BNJQ01000033">
    <property type="protein sequence ID" value="GHP11215.1"/>
    <property type="molecule type" value="Genomic_DNA"/>
</dbReference>
<protein>
    <submittedName>
        <fullName evidence="2">Uncharacterized protein</fullName>
    </submittedName>
</protein>
<feature type="region of interest" description="Disordered" evidence="1">
    <location>
        <begin position="180"/>
        <end position="321"/>
    </location>
</feature>
<comment type="caution">
    <text evidence="2">The sequence shown here is derived from an EMBL/GenBank/DDBJ whole genome shotgun (WGS) entry which is preliminary data.</text>
</comment>
<organism evidence="2 3">
    <name type="scientific">Pycnococcus provasolii</name>
    <dbReference type="NCBI Taxonomy" id="41880"/>
    <lineage>
        <taxon>Eukaryota</taxon>
        <taxon>Viridiplantae</taxon>
        <taxon>Chlorophyta</taxon>
        <taxon>Pseudoscourfieldiophyceae</taxon>
        <taxon>Pseudoscourfieldiales</taxon>
        <taxon>Pycnococcaceae</taxon>
        <taxon>Pycnococcus</taxon>
    </lineage>
</organism>
<feature type="compositionally biased region" description="Basic and acidic residues" evidence="1">
    <location>
        <begin position="96"/>
        <end position="105"/>
    </location>
</feature>
<accession>A0A830HX47</accession>
<proteinExistence type="predicted"/>
<evidence type="ECO:0000256" key="1">
    <source>
        <dbReference type="SAM" id="MobiDB-lite"/>
    </source>
</evidence>